<dbReference type="Gene3D" id="3.30.420.40">
    <property type="match status" value="2"/>
</dbReference>
<evidence type="ECO:0000256" key="2">
    <source>
        <dbReference type="SAM" id="Phobius"/>
    </source>
</evidence>
<feature type="coiled-coil region" evidence="1">
    <location>
        <begin position="418"/>
        <end position="448"/>
    </location>
</feature>
<keyword evidence="2" id="KW-1133">Transmembrane helix</keyword>
<keyword evidence="2" id="KW-0812">Transmembrane</keyword>
<dbReference type="Proteomes" id="UP000184052">
    <property type="component" value="Unassembled WGS sequence"/>
</dbReference>
<feature type="transmembrane region" description="Helical" evidence="2">
    <location>
        <begin position="374"/>
        <end position="393"/>
    </location>
</feature>
<dbReference type="AlphaFoldDB" id="A0A1M6D7R2"/>
<dbReference type="InterPro" id="IPR050696">
    <property type="entry name" value="FtsA/MreB"/>
</dbReference>
<dbReference type="NCBIfam" id="TIGR01175">
    <property type="entry name" value="pilM"/>
    <property type="match status" value="1"/>
</dbReference>
<evidence type="ECO:0000313" key="5">
    <source>
        <dbReference type="Proteomes" id="UP000184052"/>
    </source>
</evidence>
<accession>A0A1M6D7R2</accession>
<dbReference type="InterPro" id="IPR007813">
    <property type="entry name" value="PilN"/>
</dbReference>
<keyword evidence="1" id="KW-0175">Coiled coil</keyword>
<feature type="domain" description="SHS2" evidence="3">
    <location>
        <begin position="4"/>
        <end position="168"/>
    </location>
</feature>
<dbReference type="Pfam" id="PF05137">
    <property type="entry name" value="PilN"/>
    <property type="match status" value="1"/>
</dbReference>
<keyword evidence="5" id="KW-1185">Reference proteome</keyword>
<dbReference type="OrthoDB" id="5291956at2"/>
<dbReference type="Pfam" id="PF11104">
    <property type="entry name" value="PilM_2"/>
    <property type="match status" value="1"/>
</dbReference>
<sequence>MAKFISIDIGSKNIKIVEGSSDKKNINIIKAVSVDTPASSMSEGNIIDYENIRNVIKQTITKNGIKTKNVVFSINTTSLITRTIELPVVKSSDETIQMIRFELEQFLPVVLDEYKIVFRIIKNYVEDGVKKGSYLINAVPTKLIDDYRKLSDDLGLRLQSIDLSFNSLERVFSVGRTINDVKIEKDKAYYVLEFGHKSIIFNVISNGNNLFTRIINLGGSDIDVGIENMFEVNSENAEKIKHKFSTLDTSEIETEEEKFVNNIIETNLSSWINEIRRLIQYFNSRNKGIVIDNLFIYGGSSNIKSIDNYFSEALEIESQIIKDISGFKSGSSKLMEEFNLSEYLDAVSGLLVSKNDMNLLSDIIKMKQSRLKGVFTGSILLGAVALALILYYLNFMVEVNSLNNEIDYYDDIINNPVYQEKYQEMQAMENKINVLKEYKSALSVLNEQLSKSDTVQTDLLNFISSTVPVDISIDSLSINGENIVIQGTSILRESVAQLEKNLKDIDIIDKVFIPSIAEQEKNVSNYSFSVNCTIKDVN</sequence>
<reference evidence="4 5" key="1">
    <citation type="submission" date="2016-11" db="EMBL/GenBank/DDBJ databases">
        <authorList>
            <person name="Jaros S."/>
            <person name="Januszkiewicz K."/>
            <person name="Wedrychowicz H."/>
        </authorList>
    </citation>
    <scope>NUCLEOTIDE SEQUENCE [LARGE SCALE GENOMIC DNA]</scope>
    <source>
        <strain evidence="4 5">DSM 17477</strain>
    </source>
</reference>
<keyword evidence="2" id="KW-0472">Membrane</keyword>
<dbReference type="RefSeq" id="WP_073047563.1">
    <property type="nucleotide sequence ID" value="NZ_FQZL01000006.1"/>
</dbReference>
<dbReference type="Gene3D" id="3.30.1490.300">
    <property type="match status" value="1"/>
</dbReference>
<dbReference type="EMBL" id="FQZL01000006">
    <property type="protein sequence ID" value="SHI69262.1"/>
    <property type="molecule type" value="Genomic_DNA"/>
</dbReference>
<dbReference type="STRING" id="1121476.SAMN02745751_00812"/>
<proteinExistence type="predicted"/>
<dbReference type="GO" id="GO:0051301">
    <property type="term" value="P:cell division"/>
    <property type="evidence" value="ECO:0007669"/>
    <property type="project" value="InterPro"/>
</dbReference>
<organism evidence="4 5">
    <name type="scientific">Dethiosulfatibacter aminovorans DSM 17477</name>
    <dbReference type="NCBI Taxonomy" id="1121476"/>
    <lineage>
        <taxon>Bacteria</taxon>
        <taxon>Bacillati</taxon>
        <taxon>Bacillota</taxon>
        <taxon>Tissierellia</taxon>
        <taxon>Dethiosulfatibacter</taxon>
    </lineage>
</organism>
<evidence type="ECO:0000313" key="4">
    <source>
        <dbReference type="EMBL" id="SHI69262.1"/>
    </source>
</evidence>
<evidence type="ECO:0000259" key="3">
    <source>
        <dbReference type="SMART" id="SM00842"/>
    </source>
</evidence>
<dbReference type="PANTHER" id="PTHR32432:SF3">
    <property type="entry name" value="ETHANOLAMINE UTILIZATION PROTEIN EUTJ"/>
    <property type="match status" value="1"/>
</dbReference>
<dbReference type="InterPro" id="IPR043129">
    <property type="entry name" value="ATPase_NBD"/>
</dbReference>
<dbReference type="SUPFAM" id="SSF53067">
    <property type="entry name" value="Actin-like ATPase domain"/>
    <property type="match status" value="2"/>
</dbReference>
<evidence type="ECO:0000256" key="1">
    <source>
        <dbReference type="SAM" id="Coils"/>
    </source>
</evidence>
<dbReference type="InterPro" id="IPR003494">
    <property type="entry name" value="SHS2_FtsA"/>
</dbReference>
<protein>
    <submittedName>
        <fullName evidence="4">Type IV pilus assembly protein PilM</fullName>
    </submittedName>
</protein>
<dbReference type="SMART" id="SM00842">
    <property type="entry name" value="FtsA"/>
    <property type="match status" value="1"/>
</dbReference>
<dbReference type="InterPro" id="IPR005883">
    <property type="entry name" value="PilM"/>
</dbReference>
<dbReference type="CDD" id="cd24049">
    <property type="entry name" value="ASKHA_NBD_PilM"/>
    <property type="match status" value="1"/>
</dbReference>
<dbReference type="PANTHER" id="PTHR32432">
    <property type="entry name" value="CELL DIVISION PROTEIN FTSA-RELATED"/>
    <property type="match status" value="1"/>
</dbReference>
<gene>
    <name evidence="4" type="ORF">SAMN02745751_00812</name>
</gene>
<name>A0A1M6D7R2_9FIRM</name>